<dbReference type="InterPro" id="IPR040382">
    <property type="entry name" value="NOL10/Enp2"/>
</dbReference>
<dbReference type="EMBL" id="JADGMS010000006">
    <property type="protein sequence ID" value="KAF9679530.1"/>
    <property type="molecule type" value="Genomic_DNA"/>
</dbReference>
<dbReference type="GO" id="GO:0000462">
    <property type="term" value="P:maturation of SSU-rRNA from tricistronic rRNA transcript (SSU-rRNA, 5.8S rRNA, LSU-rRNA)"/>
    <property type="evidence" value="ECO:0007669"/>
    <property type="project" value="TreeGrafter"/>
</dbReference>
<dbReference type="PANTHER" id="PTHR14927">
    <property type="entry name" value="NUCLEOLAR PROTEIN 10"/>
    <property type="match status" value="1"/>
</dbReference>
<dbReference type="AlphaFoldDB" id="A0A835JXY1"/>
<sequence length="217" mass="23290">MPTSMIKSPNNIPGEEVNHLDGGILSSITAKETSPATTSVFLSAINSIQDDVPSTDQAMNEPQMMTVLAFDAGEVIRGVAITITQASESLVATACGGHSWVVMVDQVKDKKGANMATKGSDLKSTSINGVKMYMVSSRQHSPASWVGSRKKRPSLKDKRFVASMVLVVCATKICRLYEVRDLRHAEAFWNCVSLADEDSLPLGEKAEALGDNQQTSA</sequence>
<organism evidence="1 2">
    <name type="scientific">Salix dunnii</name>
    <dbReference type="NCBI Taxonomy" id="1413687"/>
    <lineage>
        <taxon>Eukaryota</taxon>
        <taxon>Viridiplantae</taxon>
        <taxon>Streptophyta</taxon>
        <taxon>Embryophyta</taxon>
        <taxon>Tracheophyta</taxon>
        <taxon>Spermatophyta</taxon>
        <taxon>Magnoliopsida</taxon>
        <taxon>eudicotyledons</taxon>
        <taxon>Gunneridae</taxon>
        <taxon>Pentapetalae</taxon>
        <taxon>rosids</taxon>
        <taxon>fabids</taxon>
        <taxon>Malpighiales</taxon>
        <taxon>Salicaceae</taxon>
        <taxon>Saliceae</taxon>
        <taxon>Salix</taxon>
    </lineage>
</organism>
<accession>A0A835JXY1</accession>
<dbReference type="GO" id="GO:0030686">
    <property type="term" value="C:90S preribosome"/>
    <property type="evidence" value="ECO:0007669"/>
    <property type="project" value="TreeGrafter"/>
</dbReference>
<protein>
    <submittedName>
        <fullName evidence="1">Uncharacterized protein</fullName>
    </submittedName>
</protein>
<name>A0A835JXY1_9ROSI</name>
<evidence type="ECO:0000313" key="1">
    <source>
        <dbReference type="EMBL" id="KAF9679530.1"/>
    </source>
</evidence>
<dbReference type="Proteomes" id="UP000657918">
    <property type="component" value="Unassembled WGS sequence"/>
</dbReference>
<reference evidence="1 2" key="1">
    <citation type="submission" date="2020-10" db="EMBL/GenBank/DDBJ databases">
        <title>Plant Genome Project.</title>
        <authorList>
            <person name="Zhang R.-G."/>
        </authorList>
    </citation>
    <scope>NUCLEOTIDE SEQUENCE [LARGE SCALE GENOMIC DNA]</scope>
    <source>
        <strain evidence="1">FAFU-HL-1</strain>
        <tissue evidence="1">Leaf</tissue>
    </source>
</reference>
<gene>
    <name evidence="1" type="ORF">SADUNF_Sadunf06G0024400</name>
</gene>
<comment type="caution">
    <text evidence="1">The sequence shown here is derived from an EMBL/GenBank/DDBJ whole genome shotgun (WGS) entry which is preliminary data.</text>
</comment>
<dbReference type="GO" id="GO:0032040">
    <property type="term" value="C:small-subunit processome"/>
    <property type="evidence" value="ECO:0007669"/>
    <property type="project" value="TreeGrafter"/>
</dbReference>
<dbReference type="PANTHER" id="PTHR14927:SF0">
    <property type="entry name" value="NUCLEOLAR PROTEIN 10"/>
    <property type="match status" value="1"/>
</dbReference>
<keyword evidence="2" id="KW-1185">Reference proteome</keyword>
<proteinExistence type="predicted"/>
<dbReference type="OrthoDB" id="860340at2759"/>
<evidence type="ECO:0000313" key="2">
    <source>
        <dbReference type="Proteomes" id="UP000657918"/>
    </source>
</evidence>